<dbReference type="GO" id="GO:0004693">
    <property type="term" value="F:cyclin-dependent protein serine/threonine kinase activity"/>
    <property type="evidence" value="ECO:0007669"/>
    <property type="project" value="UniProtKB-EC"/>
</dbReference>
<feature type="domain" description="Protein kinase" evidence="7">
    <location>
        <begin position="1"/>
        <end position="280"/>
    </location>
</feature>
<dbReference type="GO" id="GO:0010389">
    <property type="term" value="P:regulation of G2/M transition of mitotic cell cycle"/>
    <property type="evidence" value="ECO:0007669"/>
    <property type="project" value="TreeGrafter"/>
</dbReference>
<evidence type="ECO:0000256" key="5">
    <source>
        <dbReference type="ARBA" id="ARBA00047811"/>
    </source>
</evidence>
<dbReference type="GO" id="GO:0005524">
    <property type="term" value="F:ATP binding"/>
    <property type="evidence" value="ECO:0007669"/>
    <property type="project" value="UniProtKB-KW"/>
</dbReference>
<dbReference type="GO" id="GO:0030332">
    <property type="term" value="F:cyclin binding"/>
    <property type="evidence" value="ECO:0007669"/>
    <property type="project" value="TreeGrafter"/>
</dbReference>
<dbReference type="GO" id="GO:0007165">
    <property type="term" value="P:signal transduction"/>
    <property type="evidence" value="ECO:0007669"/>
    <property type="project" value="TreeGrafter"/>
</dbReference>
<evidence type="ECO:0000256" key="4">
    <source>
        <dbReference type="ARBA" id="ARBA00022840"/>
    </source>
</evidence>
<comment type="caution">
    <text evidence="8">The sequence shown here is derived from an EMBL/GenBank/DDBJ whole genome shotgun (WGS) entry which is preliminary data.</text>
</comment>
<comment type="catalytic activity">
    <reaction evidence="5">
        <text>L-threonyl-[protein] + ATP = O-phospho-L-threonyl-[protein] + ADP + H(+)</text>
        <dbReference type="Rhea" id="RHEA:46608"/>
        <dbReference type="Rhea" id="RHEA-COMP:11060"/>
        <dbReference type="Rhea" id="RHEA-COMP:11605"/>
        <dbReference type="ChEBI" id="CHEBI:15378"/>
        <dbReference type="ChEBI" id="CHEBI:30013"/>
        <dbReference type="ChEBI" id="CHEBI:30616"/>
        <dbReference type="ChEBI" id="CHEBI:61977"/>
        <dbReference type="ChEBI" id="CHEBI:456216"/>
        <dbReference type="EC" id="2.7.11.22"/>
    </reaction>
</comment>
<keyword evidence="9" id="KW-1185">Reference proteome</keyword>
<dbReference type="GO" id="GO:0005634">
    <property type="term" value="C:nucleus"/>
    <property type="evidence" value="ECO:0007669"/>
    <property type="project" value="TreeGrafter"/>
</dbReference>
<dbReference type="PANTHER" id="PTHR24056:SF576">
    <property type="entry name" value="SERINE_THREONINE-PROTEIN KINASE CSK1"/>
    <property type="match status" value="1"/>
</dbReference>
<dbReference type="SMART" id="SM00220">
    <property type="entry name" value="S_TKc"/>
    <property type="match status" value="1"/>
</dbReference>
<keyword evidence="3" id="KW-0547">Nucleotide-binding</keyword>
<comment type="catalytic activity">
    <reaction evidence="6">
        <text>L-seryl-[protein] + ATP = O-phospho-L-seryl-[protein] + ADP + H(+)</text>
        <dbReference type="Rhea" id="RHEA:17989"/>
        <dbReference type="Rhea" id="RHEA-COMP:9863"/>
        <dbReference type="Rhea" id="RHEA-COMP:11604"/>
        <dbReference type="ChEBI" id="CHEBI:15378"/>
        <dbReference type="ChEBI" id="CHEBI:29999"/>
        <dbReference type="ChEBI" id="CHEBI:30616"/>
        <dbReference type="ChEBI" id="CHEBI:83421"/>
        <dbReference type="ChEBI" id="CHEBI:456216"/>
        <dbReference type="EC" id="2.7.11.22"/>
    </reaction>
</comment>
<dbReference type="PANTHER" id="PTHR24056">
    <property type="entry name" value="CELL DIVISION PROTEIN KINASE"/>
    <property type="match status" value="1"/>
</dbReference>
<dbReference type="EMBL" id="NCSJ02000097">
    <property type="protein sequence ID" value="RFU30540.1"/>
    <property type="molecule type" value="Genomic_DNA"/>
</dbReference>
<sequence>MTSTNDWKSTISLSDRFDIVERLSKAIIQANGSSAVDARKEAFARETEVYNRSESRESYDAACNIYQEDNLSNTQDPPEPESSDITIGSIFSALQYLHHQGVIHRDIKPSNVLLASPTGPAYISDFGTAWDPGLSAVDEPAHHKVLEVGTTCYRAPETLFGNRSYDTSLDMWSTGVMLAECLQTPTHTLFESPDTSEDGNQLGLILSIFKTIGTPTKETWPEAVNFTTPPFEWYQEFPGKSWEELLPSIDEVSRNLVTGLVRYESKERLTAEEALKHPFFSSVPPL</sequence>
<dbReference type="InterPro" id="IPR008271">
    <property type="entry name" value="Ser/Thr_kinase_AS"/>
</dbReference>
<dbReference type="SUPFAM" id="SSF56112">
    <property type="entry name" value="Protein kinase-like (PK-like)"/>
    <property type="match status" value="1"/>
</dbReference>
<dbReference type="GO" id="GO:0010468">
    <property type="term" value="P:regulation of gene expression"/>
    <property type="evidence" value="ECO:0007669"/>
    <property type="project" value="TreeGrafter"/>
</dbReference>
<evidence type="ECO:0000313" key="8">
    <source>
        <dbReference type="EMBL" id="RFU30540.1"/>
    </source>
</evidence>
<dbReference type="GO" id="GO:0000082">
    <property type="term" value="P:G1/S transition of mitotic cell cycle"/>
    <property type="evidence" value="ECO:0007669"/>
    <property type="project" value="TreeGrafter"/>
</dbReference>
<dbReference type="PROSITE" id="PS00108">
    <property type="entry name" value="PROTEIN_KINASE_ST"/>
    <property type="match status" value="1"/>
</dbReference>
<reference evidence="8 9" key="1">
    <citation type="submission" date="2018-05" db="EMBL/GenBank/DDBJ databases">
        <title>Draft genome sequence of Scytalidium lignicola DSM 105466, a ubiquitous saprotrophic fungus.</title>
        <authorList>
            <person name="Buettner E."/>
            <person name="Gebauer A.M."/>
            <person name="Hofrichter M."/>
            <person name="Liers C."/>
            <person name="Kellner H."/>
        </authorList>
    </citation>
    <scope>NUCLEOTIDE SEQUENCE [LARGE SCALE GENOMIC DNA]</scope>
    <source>
        <strain evidence="8 9">DSM 105466</strain>
    </source>
</reference>
<protein>
    <recommendedName>
        <fullName evidence="2">cyclin-dependent kinase</fullName>
        <ecNumber evidence="2">2.7.11.22</ecNumber>
    </recommendedName>
</protein>
<dbReference type="Pfam" id="PF00069">
    <property type="entry name" value="Pkinase"/>
    <property type="match status" value="1"/>
</dbReference>
<dbReference type="OrthoDB" id="413582at2759"/>
<dbReference type="AlphaFoldDB" id="A0A3E2HAY8"/>
<comment type="similarity">
    <text evidence="1">Belongs to the protein kinase superfamily. CMGC Ser/Thr protein kinase family. CDC2/CDKX subfamily.</text>
</comment>
<accession>A0A3E2HAY8</accession>
<dbReference type="OMA" id="MTSTNDW"/>
<dbReference type="EC" id="2.7.11.22" evidence="2"/>
<dbReference type="PROSITE" id="PS50011">
    <property type="entry name" value="PROTEIN_KINASE_DOM"/>
    <property type="match status" value="1"/>
</dbReference>
<dbReference type="InterPro" id="IPR050108">
    <property type="entry name" value="CDK"/>
</dbReference>
<gene>
    <name evidence="8" type="ORF">B7463_g5770</name>
</gene>
<organism evidence="8 9">
    <name type="scientific">Scytalidium lignicola</name>
    <name type="common">Hyphomycete</name>
    <dbReference type="NCBI Taxonomy" id="5539"/>
    <lineage>
        <taxon>Eukaryota</taxon>
        <taxon>Fungi</taxon>
        <taxon>Dikarya</taxon>
        <taxon>Ascomycota</taxon>
        <taxon>Pezizomycotina</taxon>
        <taxon>Leotiomycetes</taxon>
        <taxon>Leotiomycetes incertae sedis</taxon>
        <taxon>Scytalidium</taxon>
    </lineage>
</organism>
<evidence type="ECO:0000256" key="6">
    <source>
        <dbReference type="ARBA" id="ARBA00048367"/>
    </source>
</evidence>
<keyword evidence="4" id="KW-0067">ATP-binding</keyword>
<evidence type="ECO:0000256" key="3">
    <source>
        <dbReference type="ARBA" id="ARBA00022741"/>
    </source>
</evidence>
<evidence type="ECO:0000313" key="9">
    <source>
        <dbReference type="Proteomes" id="UP000258309"/>
    </source>
</evidence>
<proteinExistence type="inferred from homology"/>
<feature type="non-terminal residue" evidence="8">
    <location>
        <position position="286"/>
    </location>
</feature>
<dbReference type="STRING" id="5539.A0A3E2HAY8"/>
<dbReference type="Gene3D" id="1.10.510.10">
    <property type="entry name" value="Transferase(Phosphotransferase) domain 1"/>
    <property type="match status" value="1"/>
</dbReference>
<evidence type="ECO:0000259" key="7">
    <source>
        <dbReference type="PROSITE" id="PS50011"/>
    </source>
</evidence>
<dbReference type="InterPro" id="IPR011009">
    <property type="entry name" value="Kinase-like_dom_sf"/>
</dbReference>
<dbReference type="Proteomes" id="UP000258309">
    <property type="component" value="Unassembled WGS sequence"/>
</dbReference>
<dbReference type="GO" id="GO:0005737">
    <property type="term" value="C:cytoplasm"/>
    <property type="evidence" value="ECO:0007669"/>
    <property type="project" value="TreeGrafter"/>
</dbReference>
<name>A0A3E2HAY8_SCYLI</name>
<feature type="non-terminal residue" evidence="8">
    <location>
        <position position="1"/>
    </location>
</feature>
<evidence type="ECO:0000256" key="2">
    <source>
        <dbReference type="ARBA" id="ARBA00012425"/>
    </source>
</evidence>
<dbReference type="InterPro" id="IPR000719">
    <property type="entry name" value="Prot_kinase_dom"/>
</dbReference>
<evidence type="ECO:0000256" key="1">
    <source>
        <dbReference type="ARBA" id="ARBA00006485"/>
    </source>
</evidence>
<dbReference type="GO" id="GO:0000307">
    <property type="term" value="C:cyclin-dependent protein kinase holoenzyme complex"/>
    <property type="evidence" value="ECO:0007669"/>
    <property type="project" value="TreeGrafter"/>
</dbReference>